<dbReference type="Gene3D" id="1.10.460.10">
    <property type="entry name" value="Topoisomerase I, domain 2"/>
    <property type="match status" value="1"/>
</dbReference>
<feature type="compositionally biased region" description="Basic residues" evidence="7">
    <location>
        <begin position="814"/>
        <end position="830"/>
    </location>
</feature>
<dbReference type="PROSITE" id="PS52039">
    <property type="entry name" value="TOPO_IA_2"/>
    <property type="match status" value="1"/>
</dbReference>
<evidence type="ECO:0000313" key="11">
    <source>
        <dbReference type="Proteomes" id="UP001189429"/>
    </source>
</evidence>
<name>A0ABN9SUA4_9DINO</name>
<dbReference type="InterPro" id="IPR013497">
    <property type="entry name" value="Topo_IA_cen"/>
</dbReference>
<gene>
    <name evidence="10" type="ORF">PCOR1329_LOCUS32625</name>
</gene>
<protein>
    <recommendedName>
        <fullName evidence="3">DNA topoisomerase</fullName>
        <ecNumber evidence="3">5.6.2.1</ecNumber>
    </recommendedName>
</protein>
<dbReference type="PRINTS" id="PR00417">
    <property type="entry name" value="PRTPISMRASEI"/>
</dbReference>
<accession>A0ABN9SUA4</accession>
<dbReference type="PANTHER" id="PTHR11390">
    <property type="entry name" value="PROKARYOTIC DNA TOPOISOMERASE"/>
    <property type="match status" value="1"/>
</dbReference>
<keyword evidence="4" id="KW-0799">Topoisomerase</keyword>
<keyword evidence="5" id="KW-0238">DNA-binding</keyword>
<evidence type="ECO:0000313" key="10">
    <source>
        <dbReference type="EMBL" id="CAK0835996.1"/>
    </source>
</evidence>
<evidence type="ECO:0000259" key="9">
    <source>
        <dbReference type="PROSITE" id="PS52039"/>
    </source>
</evidence>
<dbReference type="EC" id="5.6.2.1" evidence="3"/>
<dbReference type="CDD" id="cd00186">
    <property type="entry name" value="TOP1Ac"/>
    <property type="match status" value="1"/>
</dbReference>
<evidence type="ECO:0000259" key="8">
    <source>
        <dbReference type="PROSITE" id="PS50880"/>
    </source>
</evidence>
<dbReference type="InterPro" id="IPR023406">
    <property type="entry name" value="Topo_IA_AS"/>
</dbReference>
<keyword evidence="6" id="KW-0413">Isomerase</keyword>
<evidence type="ECO:0000256" key="4">
    <source>
        <dbReference type="ARBA" id="ARBA00023029"/>
    </source>
</evidence>
<evidence type="ECO:0000256" key="2">
    <source>
        <dbReference type="ARBA" id="ARBA00009446"/>
    </source>
</evidence>
<dbReference type="CDD" id="cd03362">
    <property type="entry name" value="TOPRIM_TopoIA_TopoIII"/>
    <property type="match status" value="1"/>
</dbReference>
<dbReference type="InterPro" id="IPR006171">
    <property type="entry name" value="TOPRIM_dom"/>
</dbReference>
<evidence type="ECO:0000256" key="3">
    <source>
        <dbReference type="ARBA" id="ARBA00012891"/>
    </source>
</evidence>
<dbReference type="InterPro" id="IPR013824">
    <property type="entry name" value="Topo_IA_cen_sub1"/>
</dbReference>
<feature type="domain" description="Toprim" evidence="8">
    <location>
        <begin position="1"/>
        <end position="147"/>
    </location>
</feature>
<dbReference type="Gene3D" id="1.10.290.10">
    <property type="entry name" value="Topoisomerase I, domain 4"/>
    <property type="match status" value="1"/>
</dbReference>
<dbReference type="SMART" id="SM00436">
    <property type="entry name" value="TOP1Bc"/>
    <property type="match status" value="1"/>
</dbReference>
<dbReference type="InterPro" id="IPR013825">
    <property type="entry name" value="Topo_IA_cen_sub2"/>
</dbReference>
<keyword evidence="11" id="KW-1185">Reference proteome</keyword>
<organism evidence="10 11">
    <name type="scientific">Prorocentrum cordatum</name>
    <dbReference type="NCBI Taxonomy" id="2364126"/>
    <lineage>
        <taxon>Eukaryota</taxon>
        <taxon>Sar</taxon>
        <taxon>Alveolata</taxon>
        <taxon>Dinophyceae</taxon>
        <taxon>Prorocentrales</taxon>
        <taxon>Prorocentraceae</taxon>
        <taxon>Prorocentrum</taxon>
    </lineage>
</organism>
<evidence type="ECO:0000256" key="7">
    <source>
        <dbReference type="SAM" id="MobiDB-lite"/>
    </source>
</evidence>
<evidence type="ECO:0000256" key="5">
    <source>
        <dbReference type="ARBA" id="ARBA00023125"/>
    </source>
</evidence>
<evidence type="ECO:0000256" key="6">
    <source>
        <dbReference type="ARBA" id="ARBA00023235"/>
    </source>
</evidence>
<dbReference type="PROSITE" id="PS50880">
    <property type="entry name" value="TOPRIM"/>
    <property type="match status" value="1"/>
</dbReference>
<dbReference type="EMBL" id="CAUYUJ010013335">
    <property type="protein sequence ID" value="CAK0835996.1"/>
    <property type="molecule type" value="Genomic_DNA"/>
</dbReference>
<dbReference type="Gene3D" id="2.70.20.10">
    <property type="entry name" value="Topoisomerase I, domain 3"/>
    <property type="match status" value="1"/>
</dbReference>
<feature type="domain" description="Topo IA-type catalytic" evidence="9">
    <location>
        <begin position="165"/>
        <end position="586"/>
    </location>
</feature>
<feature type="region of interest" description="Disordered" evidence="7">
    <location>
        <begin position="869"/>
        <end position="901"/>
    </location>
</feature>
<evidence type="ECO:0000256" key="1">
    <source>
        <dbReference type="ARBA" id="ARBA00000213"/>
    </source>
</evidence>
<dbReference type="SMART" id="SM00493">
    <property type="entry name" value="TOPRIM"/>
    <property type="match status" value="1"/>
</dbReference>
<feature type="region of interest" description="Disordered" evidence="7">
    <location>
        <begin position="1058"/>
        <end position="1091"/>
    </location>
</feature>
<proteinExistence type="inferred from homology"/>
<dbReference type="Proteomes" id="UP001189429">
    <property type="component" value="Unassembled WGS sequence"/>
</dbReference>
<dbReference type="InterPro" id="IPR023405">
    <property type="entry name" value="Topo_IA_core_domain"/>
</dbReference>
<dbReference type="PANTHER" id="PTHR11390:SF20">
    <property type="entry name" value="DNA TOPOISOMERASE 3-BETA-1"/>
    <property type="match status" value="1"/>
</dbReference>
<dbReference type="Pfam" id="PF23546">
    <property type="entry name" value="Zn_ribbon_TOP3B"/>
    <property type="match status" value="1"/>
</dbReference>
<dbReference type="SUPFAM" id="SSF56712">
    <property type="entry name" value="Prokaryotic type I DNA topoisomerase"/>
    <property type="match status" value="1"/>
</dbReference>
<dbReference type="InterPro" id="IPR003602">
    <property type="entry name" value="Topo_IA_DNA-bd_dom"/>
</dbReference>
<dbReference type="InterPro" id="IPR003601">
    <property type="entry name" value="Topo_IA_2"/>
</dbReference>
<dbReference type="InterPro" id="IPR000380">
    <property type="entry name" value="Topo_IA"/>
</dbReference>
<dbReference type="PROSITE" id="PS00396">
    <property type="entry name" value="TOPO_IA_1"/>
    <property type="match status" value="1"/>
</dbReference>
<feature type="region of interest" description="Disordered" evidence="7">
    <location>
        <begin position="814"/>
        <end position="852"/>
    </location>
</feature>
<feature type="compositionally biased region" description="Basic and acidic residues" evidence="7">
    <location>
        <begin position="831"/>
        <end position="843"/>
    </location>
</feature>
<comment type="similarity">
    <text evidence="2">Belongs to the type IA topoisomerase family.</text>
</comment>
<sequence>MVAEKPSIAETVSHALCRGGKPNRRQGISPACAVWEYEGDFYGQKAWFKVTSCAGHVYNIDFPAEFNIWDRVDPLTLFGARTIKQEANPKLRMPAHFQKEAKGCHYLVLWLDCDREGENICFEVMENVVPNLSSIGGGQQVWRAKFSSLAPVDLKKAMDTLGSPDENQARSVDARQEIDLKLGCSFTRFQTKYFQGKYGDLDTNLISYGPCQTPTLWFCVKRHDEITGFQPESFYTVDVEITKGGRDLYLEWQRGQVFDLPIATTFRDLVLENGAPAKVTDITQKEDRQPRPQALNTVAMLKMASTRLGMGPQEAMRKAESLYLGGWLTYPRTETNTYPQNFDLRAAVAAQTSSPIWGNYASELLRNGLNKGRDGTDMGDHPPITPVRSATESQIGDGWRLFDMVTRHFLATVSGDCKFLRTKVFFEVNGEHFSIAGRKVTDPGFTRIQLSGEMDDVNIPDFKIGESVALKSCKVGNHKTRAPPYLSESDLLSLMEKHGIGTDASMATHIENIQTRNYVSLAEGRRLIPTKLGIGLVHGLQLVDNELVIPRVRANIESSCTLIAVGKAPCESVVQLVLRTFREKFMYFVKHVDLIDQLFESTFTSLEAAGRPLSRCGDCNKYMNVVDRVPVRMFCKNCDRVYKMPQRQGQIKLYKELKCPLDSFELVMIANKVGKSYPLCPKCYDDPPFGAANAAGKFWELEHPVYMKYRPQVLSCIGEGCGGTLCLDVDSGPKWQVDCNVCMQSLHIFGDKAHKIKVSPDYCEECGAHLLAVTFNKGKSPLDGGETEKTACIACDPLFNSLCTSGTSKGFHPKKFGKGKGKKGKGKGKKGPTDEDKAEERGRKMAAQGKWTRTTTEHLAAVEELRAPCAAPKVSDPPMLWEGSNPSGGSRTPDKKEEPLSVPAAGGLKCIGTPALQRNEAGSLACLADVDEDTDPLQELVVGEFDGSHADEFEDGGTLKFKESPPMLAGELVDAEQEKIVQPSLKPSHGDLEVGCSEQLVKPILQPCGEELADKDSFKLNRSAYEKQVPAHAQREAAWRLRSDEVVRVLRGDACRQREECGQEAPGPNPWQDHRGNEGEQLEDKDAESVGLKDVHNGETGVVQLVRDTFGEALQVVEAAGVHRTAFTRWLQEKPEYIAIAIGFSAVQPSAPVGRLLTGATAAEELAVTPMDGAVVEVSFGIDVLYHKPFLGGGGSDESWAFREDFDVRQPWAQRDLLALCTNLSEELKVAERRCWIEDFKAWVESAQGARGSSAASKASVGHVLGIVFTDPQPYLHPLRDPHQTGVV</sequence>
<feature type="compositionally biased region" description="Basic and acidic residues" evidence="7">
    <location>
        <begin position="1072"/>
        <end position="1091"/>
    </location>
</feature>
<comment type="catalytic activity">
    <reaction evidence="1">
        <text>ATP-independent breakage of single-stranded DNA, followed by passage and rejoining.</text>
        <dbReference type="EC" id="5.6.2.1"/>
    </reaction>
</comment>
<reference evidence="10" key="1">
    <citation type="submission" date="2023-10" db="EMBL/GenBank/DDBJ databases">
        <authorList>
            <person name="Chen Y."/>
            <person name="Shah S."/>
            <person name="Dougan E. K."/>
            <person name="Thang M."/>
            <person name="Chan C."/>
        </authorList>
    </citation>
    <scope>NUCLEOTIDE SEQUENCE [LARGE SCALE GENOMIC DNA]</scope>
</reference>
<comment type="caution">
    <text evidence="10">The sequence shown here is derived from an EMBL/GenBank/DDBJ whole genome shotgun (WGS) entry which is preliminary data.</text>
</comment>
<dbReference type="InterPro" id="IPR034144">
    <property type="entry name" value="TOPRIM_TopoIII"/>
</dbReference>
<dbReference type="Pfam" id="PF01751">
    <property type="entry name" value="Toprim"/>
    <property type="match status" value="1"/>
</dbReference>
<dbReference type="InterPro" id="IPR013826">
    <property type="entry name" value="Topo_IA_cen_sub3"/>
</dbReference>
<dbReference type="SMART" id="SM00437">
    <property type="entry name" value="TOP1Ac"/>
    <property type="match status" value="1"/>
</dbReference>
<dbReference type="InterPro" id="IPR056452">
    <property type="entry name" value="Zn_ribbon_TOP3B"/>
</dbReference>
<dbReference type="Pfam" id="PF01131">
    <property type="entry name" value="Topoisom_bac"/>
    <property type="match status" value="1"/>
</dbReference>
<dbReference type="Gene3D" id="3.40.50.140">
    <property type="match status" value="1"/>
</dbReference>